<dbReference type="InterPro" id="IPR035986">
    <property type="entry name" value="PKD_dom_sf"/>
</dbReference>
<evidence type="ECO:0000259" key="2">
    <source>
        <dbReference type="PROSITE" id="PS50093"/>
    </source>
</evidence>
<dbReference type="InterPro" id="IPR000601">
    <property type="entry name" value="PKD_dom"/>
</dbReference>
<dbReference type="KEGG" id="bgok:Pr1d_41260"/>
<reference evidence="3 4" key="1">
    <citation type="submission" date="2019-08" db="EMBL/GenBank/DDBJ databases">
        <title>Deep-cultivation of Planctomycetes and their phenomic and genomic characterization uncovers novel biology.</title>
        <authorList>
            <person name="Wiegand S."/>
            <person name="Jogler M."/>
            <person name="Boedeker C."/>
            <person name="Pinto D."/>
            <person name="Vollmers J."/>
            <person name="Rivas-Marin E."/>
            <person name="Kohn T."/>
            <person name="Peeters S.H."/>
            <person name="Heuer A."/>
            <person name="Rast P."/>
            <person name="Oberbeckmann S."/>
            <person name="Bunk B."/>
            <person name="Jeske O."/>
            <person name="Meyerdierks A."/>
            <person name="Storesund J.E."/>
            <person name="Kallscheuer N."/>
            <person name="Luecker S."/>
            <person name="Lage O.M."/>
            <person name="Pohl T."/>
            <person name="Merkel B.J."/>
            <person name="Hornburger P."/>
            <person name="Mueller R.-W."/>
            <person name="Bruemmer F."/>
            <person name="Labrenz M."/>
            <person name="Spormann A.M."/>
            <person name="Op den Camp H."/>
            <person name="Overmann J."/>
            <person name="Amann R."/>
            <person name="Jetten M.S.M."/>
            <person name="Mascher T."/>
            <person name="Medema M.H."/>
            <person name="Devos D.P."/>
            <person name="Kaster A.-K."/>
            <person name="Ovreas L."/>
            <person name="Rohde M."/>
            <person name="Galperin M.Y."/>
            <person name="Jogler C."/>
        </authorList>
    </citation>
    <scope>NUCLEOTIDE SEQUENCE [LARGE SCALE GENOMIC DNA]</scope>
    <source>
        <strain evidence="3 4">Pr1d</strain>
    </source>
</reference>
<dbReference type="CDD" id="cd00146">
    <property type="entry name" value="PKD"/>
    <property type="match status" value="1"/>
</dbReference>
<dbReference type="Pfam" id="PF18911">
    <property type="entry name" value="PKD_4"/>
    <property type="match status" value="1"/>
</dbReference>
<dbReference type="InterPro" id="IPR013783">
    <property type="entry name" value="Ig-like_fold"/>
</dbReference>
<evidence type="ECO:0000313" key="4">
    <source>
        <dbReference type="Proteomes" id="UP000323917"/>
    </source>
</evidence>
<dbReference type="EMBL" id="CP042913">
    <property type="protein sequence ID" value="QEG36790.1"/>
    <property type="molecule type" value="Genomic_DNA"/>
</dbReference>
<dbReference type="OrthoDB" id="292122at2"/>
<organism evidence="3 4">
    <name type="scientific">Bythopirellula goksoeyrii</name>
    <dbReference type="NCBI Taxonomy" id="1400387"/>
    <lineage>
        <taxon>Bacteria</taxon>
        <taxon>Pseudomonadati</taxon>
        <taxon>Planctomycetota</taxon>
        <taxon>Planctomycetia</taxon>
        <taxon>Pirellulales</taxon>
        <taxon>Lacipirellulaceae</taxon>
        <taxon>Bythopirellula</taxon>
    </lineage>
</organism>
<evidence type="ECO:0000313" key="3">
    <source>
        <dbReference type="EMBL" id="QEG36790.1"/>
    </source>
</evidence>
<dbReference type="SUPFAM" id="SSF49299">
    <property type="entry name" value="PKD domain"/>
    <property type="match status" value="2"/>
</dbReference>
<dbReference type="Gene3D" id="2.60.40.10">
    <property type="entry name" value="Immunoglobulins"/>
    <property type="match status" value="2"/>
</dbReference>
<name>A0A5B9QGV4_9BACT</name>
<dbReference type="PROSITE" id="PS50093">
    <property type="entry name" value="PKD"/>
    <property type="match status" value="2"/>
</dbReference>
<feature type="region of interest" description="Disordered" evidence="1">
    <location>
        <begin position="1802"/>
        <end position="1831"/>
    </location>
</feature>
<feature type="domain" description="PKD" evidence="2">
    <location>
        <begin position="1250"/>
        <end position="1320"/>
    </location>
</feature>
<dbReference type="InterPro" id="IPR022409">
    <property type="entry name" value="PKD/Chitinase_dom"/>
</dbReference>
<dbReference type="SMART" id="SM00089">
    <property type="entry name" value="PKD"/>
    <property type="match status" value="2"/>
</dbReference>
<proteinExistence type="predicted"/>
<dbReference type="Proteomes" id="UP000323917">
    <property type="component" value="Chromosome"/>
</dbReference>
<evidence type="ECO:0000256" key="1">
    <source>
        <dbReference type="SAM" id="MobiDB-lite"/>
    </source>
</evidence>
<feature type="domain" description="PKD" evidence="2">
    <location>
        <begin position="1378"/>
        <end position="1441"/>
    </location>
</feature>
<sequence>MGLFALITRWLPESRRRKERVNFAVNPRGPRKLERRRVLDAAGAGVALDAIVEDQPYVQVGENLAFMVEPTDSNSTGDPTAGLSPPLPDASLVAQFPQVSLTLNSVEVFEDGLVQAEIRFTDSEPQPHLLHMDWGDGTTQTIPLPAASIERVVLVHRYLDDNPTGTSSDVNTVTATMTNSFGESGSASADILVKNIAPQFDSLSLSSPTNENGFATLAGTYSEVGSLDTHLLRIDWDGNGTFDQTVTVSGGTFSVSHQYLDDSPSGTASDTFNVIVSLQDDDLGQVTATLQQTVQNVAPRFDSLSITTPTNENGTAILTGTYSDPGSLDTHVLDIDWDGNGTYDQTISVSGGTFSVAHQYLDDVPTGTASDVFDVNVRLRDDDTGQDTGSVELTLNNVAPSIDSLWVTTPINENGTATLVGTYSDIGTLDTHQLDIDWDGDGTYDQTIAVAGGAFSIAHQYLDDNPTGTASDTLNVNVRLRDDDSGQATASVALTVSNVAPQIDSLLVSTPINENDTATLSGTYSDVGSLDSHQLDIDWDGDGTYDQTVVVTGGTFSVVHQYLDDNPTGTPSDTFNVNVRLRDDDTGQATASVPLSVNNIAPTIDSLTITTPINEDGTATLSGTYSDVGTLDTHQLDIDWDGDGTYDQTVVVTGGTFSVVHQYLDDNPTGTPSDTFNVNVRLRDDDTGQATASVPLTVNNIAPHIDSLLITTPINENGTATLSGTYSDIGTLDTHQLDIDWDGDGTYDQMVAVAGGVFSVTHQYLDDNPTGTPSDTFNVNVRLRDDDTGEATASVPLSVNNVAPTIDSLTITTPINEDGTTTLSGTYSDVGTLDTHQLDIDWDGDGTYDQTVVVTGGTFSINHQYLDDDPTGTPSDTFNVNVRLRDDDTGEATASVPLSVNNVAPTIDSLTITTPINEDGTTTLSGTYSDVGTLDTHQLDIDWDGDGTYDQTVVVTGGTFSINHQYLDDDPTGTPSDTFNVNVRLRDDDTGEATASVPLSVNNVAPTIDSLTITTPINEDGTTTLSGTYSDVGTLDTHQLDIDWDGDGTYDQTVVVTGGTFSINHQYLDDNPTGTASDTFNVNVQLRDDDAGQTTASVPLTVNNVAPTVALDPVAMINENEIATLNGSISDVGTLDTFTLEVDWGDPLSPENTQTFSLGTTALTMSADGIEWDPTTRTFSIEHQYLDENPSGTAFDIYTISTKVTDDDTGVGSSTASVRVNNVQLQLTVADDQTIDEGALLDLTGDRLGSFTDVGSLDSHTATVDWGDGSPVAVVAVTEASGNGVLGASHIYADNGVYTVTVTVTDDDTDSDSKSFQVSVLNVDPTLTGVSDPLQVDEGQIFTLSGLGVGLEDPGFDNPANPLLAGGTVETFTAVSVDWGDGSTPDSLMIDTRTNGGENVTTKATFSHMAHAYADNGTYTVSVVVSDDDGGLVTRTFTIVIANVSPTLTLTDGVFEIDEGDTLDLNDLGVFTDPGYNNPLNPNGASVESFHYSIDWGDGTPTEMAQAPATAIDGQQGVATSGTLSDSHLYEDNDADNTYTITVTLFDDDGGFDQHSIQVRVLNVNPTLDPLIATDVTPQGTTILTLSFADPGTDSFEILVDWGDQLALPPDQRFVVETAHVGPTPTTYVLTHQYLGPPDPLHPAADIDIRVKILDDDFGTLGVVEDGESNLQTVTIANPGIGQQFIRIDTTVYVPQLSFPERTQMVDLENASNTNFLFQQGLNVQSGSGELNATTERFLELRVISADGSFSEGFRLRPEVLQDLPALFRTLPDNHYALYVVNLETNTRRLVIEVYVRNGKLIDPGDDSEGTRDRPPTDKQTQEPAPEKVENVDLESVPAAASLPSQSSATLPSIKTFPVSTGVSGFSAVMPKSSWKSGPSRWTAVALGLAASPATQNWARQIDQALAQATATQWRKLQVHNPKKRKKQ</sequence>
<gene>
    <name evidence="3" type="ORF">Pr1d_41260</name>
</gene>
<keyword evidence="4" id="KW-1185">Reference proteome</keyword>
<protein>
    <recommendedName>
        <fullName evidence="2">PKD domain-containing protein</fullName>
    </recommendedName>
</protein>
<feature type="compositionally biased region" description="Basic and acidic residues" evidence="1">
    <location>
        <begin position="1809"/>
        <end position="1831"/>
    </location>
</feature>
<accession>A0A5B9QGV4</accession>